<reference evidence="1" key="4">
    <citation type="submission" date="2019-03" db="UniProtKB">
        <authorList>
            <consortium name="EnsemblPlants"/>
        </authorList>
    </citation>
    <scope>IDENTIFICATION</scope>
</reference>
<accession>A0A453S179</accession>
<organism evidence="1 2">
    <name type="scientific">Aegilops tauschii subsp. strangulata</name>
    <name type="common">Goatgrass</name>
    <dbReference type="NCBI Taxonomy" id="200361"/>
    <lineage>
        <taxon>Eukaryota</taxon>
        <taxon>Viridiplantae</taxon>
        <taxon>Streptophyta</taxon>
        <taxon>Embryophyta</taxon>
        <taxon>Tracheophyta</taxon>
        <taxon>Spermatophyta</taxon>
        <taxon>Magnoliopsida</taxon>
        <taxon>Liliopsida</taxon>
        <taxon>Poales</taxon>
        <taxon>Poaceae</taxon>
        <taxon>BOP clade</taxon>
        <taxon>Pooideae</taxon>
        <taxon>Triticodae</taxon>
        <taxon>Triticeae</taxon>
        <taxon>Triticinae</taxon>
        <taxon>Aegilops</taxon>
    </lineage>
</organism>
<reference evidence="2" key="2">
    <citation type="journal article" date="2017" name="Nat. Plants">
        <title>The Aegilops tauschii genome reveals multiple impacts of transposons.</title>
        <authorList>
            <person name="Zhao G."/>
            <person name="Zou C."/>
            <person name="Li K."/>
            <person name="Wang K."/>
            <person name="Li T."/>
            <person name="Gao L."/>
            <person name="Zhang X."/>
            <person name="Wang H."/>
            <person name="Yang Z."/>
            <person name="Liu X."/>
            <person name="Jiang W."/>
            <person name="Mao L."/>
            <person name="Kong X."/>
            <person name="Jiao Y."/>
            <person name="Jia J."/>
        </authorList>
    </citation>
    <scope>NUCLEOTIDE SEQUENCE [LARGE SCALE GENOMIC DNA]</scope>
    <source>
        <strain evidence="2">cv. AL8/78</strain>
    </source>
</reference>
<evidence type="ECO:0008006" key="3">
    <source>
        <dbReference type="Google" id="ProtNLM"/>
    </source>
</evidence>
<evidence type="ECO:0000313" key="1">
    <source>
        <dbReference type="EnsemblPlants" id="AET7Gv20781900.1"/>
    </source>
</evidence>
<reference evidence="2" key="1">
    <citation type="journal article" date="2014" name="Science">
        <title>Ancient hybridizations among the ancestral genomes of bread wheat.</title>
        <authorList>
            <consortium name="International Wheat Genome Sequencing Consortium,"/>
            <person name="Marcussen T."/>
            <person name="Sandve S.R."/>
            <person name="Heier L."/>
            <person name="Spannagl M."/>
            <person name="Pfeifer M."/>
            <person name="Jakobsen K.S."/>
            <person name="Wulff B.B."/>
            <person name="Steuernagel B."/>
            <person name="Mayer K.F."/>
            <person name="Olsen O.A."/>
        </authorList>
    </citation>
    <scope>NUCLEOTIDE SEQUENCE [LARGE SCALE GENOMIC DNA]</scope>
    <source>
        <strain evidence="2">cv. AL8/78</strain>
    </source>
</reference>
<reference evidence="1" key="3">
    <citation type="journal article" date="2017" name="Nature">
        <title>Genome sequence of the progenitor of the wheat D genome Aegilops tauschii.</title>
        <authorList>
            <person name="Luo M.C."/>
            <person name="Gu Y.Q."/>
            <person name="Puiu D."/>
            <person name="Wang H."/>
            <person name="Twardziok S.O."/>
            <person name="Deal K.R."/>
            <person name="Huo N."/>
            <person name="Zhu T."/>
            <person name="Wang L."/>
            <person name="Wang Y."/>
            <person name="McGuire P.E."/>
            <person name="Liu S."/>
            <person name="Long H."/>
            <person name="Ramasamy R.K."/>
            <person name="Rodriguez J.C."/>
            <person name="Van S.L."/>
            <person name="Yuan L."/>
            <person name="Wang Z."/>
            <person name="Xia Z."/>
            <person name="Xiao L."/>
            <person name="Anderson O.D."/>
            <person name="Ouyang S."/>
            <person name="Liang Y."/>
            <person name="Zimin A.V."/>
            <person name="Pertea G."/>
            <person name="Qi P."/>
            <person name="Bennetzen J.L."/>
            <person name="Dai X."/>
            <person name="Dawson M.W."/>
            <person name="Muller H.G."/>
            <person name="Kugler K."/>
            <person name="Rivarola-Duarte L."/>
            <person name="Spannagl M."/>
            <person name="Mayer K.F.X."/>
            <person name="Lu F.H."/>
            <person name="Bevan M.W."/>
            <person name="Leroy P."/>
            <person name="Li P."/>
            <person name="You F.M."/>
            <person name="Sun Q."/>
            <person name="Liu Z."/>
            <person name="Lyons E."/>
            <person name="Wicker T."/>
            <person name="Salzberg S.L."/>
            <person name="Devos K.M."/>
            <person name="Dvorak J."/>
        </authorList>
    </citation>
    <scope>NUCLEOTIDE SEQUENCE [LARGE SCALE GENOMIC DNA]</scope>
    <source>
        <strain evidence="1">cv. AL8/78</strain>
    </source>
</reference>
<dbReference type="Gramene" id="AET7Gv20781900.1">
    <property type="protein sequence ID" value="AET7Gv20781900.1"/>
    <property type="gene ID" value="AET7Gv20781900"/>
</dbReference>
<reference evidence="1" key="5">
    <citation type="journal article" date="2021" name="G3 (Bethesda)">
        <title>Aegilops tauschii genome assembly Aet v5.0 features greater sequence contiguity and improved annotation.</title>
        <authorList>
            <person name="Wang L."/>
            <person name="Zhu T."/>
            <person name="Rodriguez J.C."/>
            <person name="Deal K.R."/>
            <person name="Dubcovsky J."/>
            <person name="McGuire P.E."/>
            <person name="Lux T."/>
            <person name="Spannagl M."/>
            <person name="Mayer K.F.X."/>
            <person name="Baldrich P."/>
            <person name="Meyers B.C."/>
            <person name="Huo N."/>
            <person name="Gu Y.Q."/>
            <person name="Zhou H."/>
            <person name="Devos K.M."/>
            <person name="Bennetzen J.L."/>
            <person name="Unver T."/>
            <person name="Budak H."/>
            <person name="Gulick P.J."/>
            <person name="Galiba G."/>
            <person name="Kalapos B."/>
            <person name="Nelson D.R."/>
            <person name="Li P."/>
            <person name="You F.M."/>
            <person name="Luo M.C."/>
            <person name="Dvorak J."/>
        </authorList>
    </citation>
    <scope>NUCLEOTIDE SEQUENCE [LARGE SCALE GENOMIC DNA]</scope>
    <source>
        <strain evidence="1">cv. AL8/78</strain>
    </source>
</reference>
<dbReference type="EnsemblPlants" id="AET7Gv20781900.1">
    <property type="protein sequence ID" value="AET7Gv20781900.1"/>
    <property type="gene ID" value="AET7Gv20781900"/>
</dbReference>
<keyword evidence="2" id="KW-1185">Reference proteome</keyword>
<name>A0A453S179_AEGTS</name>
<dbReference type="Proteomes" id="UP000015105">
    <property type="component" value="Chromosome 7D"/>
</dbReference>
<dbReference type="AlphaFoldDB" id="A0A453S179"/>
<proteinExistence type="predicted"/>
<dbReference type="PANTHER" id="PTHR33207">
    <property type="entry name" value="F-BOX DOMAIN CONTAINING PROTEIN-RELATED"/>
    <property type="match status" value="1"/>
</dbReference>
<protein>
    <recommendedName>
        <fullName evidence="3">DUF295 domain-containing protein</fullName>
    </recommendedName>
</protein>
<sequence length="236" mass="25650">MTSQGPCPPGGAPVIVPLSSSPWADVAATHDLSLDFLPWSEFGDFNWEIADARGGLLLLFDPLESELIVCDPFAQRYRHILPSARFRGCRFLGAFVLHGEDVGVRIGLSNFRVTCALYNHYQGTARACAFSPAGAGRWTSFSTVVCGTGYWDANGARLRFAGCGTDGSVAYWTIGGVRVLLALDKEAAELSSSVLPDGEDYATFRGMRHASEYAYELKWPPTIRACLSCLHSASEW</sequence>
<evidence type="ECO:0000313" key="2">
    <source>
        <dbReference type="Proteomes" id="UP000015105"/>
    </source>
</evidence>